<keyword evidence="3 10" id="KW-0808">Transferase</keyword>
<accession>E2C5R0</accession>
<comment type="similarity">
    <text evidence="10">Belongs to the ELO family.</text>
</comment>
<dbReference type="GO" id="GO:0042761">
    <property type="term" value="P:very long-chain fatty acid biosynthetic process"/>
    <property type="evidence" value="ECO:0007669"/>
    <property type="project" value="TreeGrafter"/>
</dbReference>
<dbReference type="AlphaFoldDB" id="E2C5R0"/>
<dbReference type="PANTHER" id="PTHR11157:SF21">
    <property type="entry name" value="ELONGATION OF VERY LONG CHAIN FATTY ACIDS PROTEIN"/>
    <property type="match status" value="1"/>
</dbReference>
<evidence type="ECO:0000256" key="6">
    <source>
        <dbReference type="ARBA" id="ARBA00022989"/>
    </source>
</evidence>
<dbReference type="GO" id="GO:0030148">
    <property type="term" value="P:sphingolipid biosynthetic process"/>
    <property type="evidence" value="ECO:0007669"/>
    <property type="project" value="TreeGrafter"/>
</dbReference>
<dbReference type="PANTHER" id="PTHR11157">
    <property type="entry name" value="FATTY ACID ACYL TRANSFERASE-RELATED"/>
    <property type="match status" value="1"/>
</dbReference>
<dbReference type="EMBL" id="GL452796">
    <property type="protein sequence ID" value="EFN76717.1"/>
    <property type="molecule type" value="Genomic_DNA"/>
</dbReference>
<dbReference type="GO" id="GO:0009922">
    <property type="term" value="F:fatty acid elongase activity"/>
    <property type="evidence" value="ECO:0007669"/>
    <property type="project" value="UniProtKB-EC"/>
</dbReference>
<keyword evidence="5 10" id="KW-0276">Fatty acid metabolism</keyword>
<keyword evidence="8 10" id="KW-0472">Membrane</keyword>
<evidence type="ECO:0000256" key="2">
    <source>
        <dbReference type="ARBA" id="ARBA00022516"/>
    </source>
</evidence>
<dbReference type="Pfam" id="PF01151">
    <property type="entry name" value="ELO"/>
    <property type="match status" value="1"/>
</dbReference>
<dbReference type="InterPro" id="IPR030457">
    <property type="entry name" value="ELO_CS"/>
</dbReference>
<feature type="transmembrane region" description="Helical" evidence="10">
    <location>
        <begin position="134"/>
        <end position="151"/>
    </location>
</feature>
<feature type="transmembrane region" description="Helical" evidence="10">
    <location>
        <begin position="20"/>
        <end position="38"/>
    </location>
</feature>
<evidence type="ECO:0000313" key="11">
    <source>
        <dbReference type="EMBL" id="EFN76717.1"/>
    </source>
</evidence>
<evidence type="ECO:0000256" key="7">
    <source>
        <dbReference type="ARBA" id="ARBA00023098"/>
    </source>
</evidence>
<proteinExistence type="inferred from homology"/>
<dbReference type="GO" id="GO:0019367">
    <property type="term" value="P:fatty acid elongation, saturated fatty acid"/>
    <property type="evidence" value="ECO:0007669"/>
    <property type="project" value="TreeGrafter"/>
</dbReference>
<dbReference type="InParanoid" id="E2C5R0"/>
<dbReference type="GO" id="GO:0034625">
    <property type="term" value="P:fatty acid elongation, monounsaturated fatty acid"/>
    <property type="evidence" value="ECO:0007669"/>
    <property type="project" value="TreeGrafter"/>
</dbReference>
<gene>
    <name evidence="11" type="ORF">EAI_00478</name>
</gene>
<feature type="transmembrane region" description="Helical" evidence="10">
    <location>
        <begin position="157"/>
        <end position="177"/>
    </location>
</feature>
<reference evidence="11 12" key="1">
    <citation type="journal article" date="2010" name="Science">
        <title>Genomic comparison of the ants Camponotus floridanus and Harpegnathos saltator.</title>
        <authorList>
            <person name="Bonasio R."/>
            <person name="Zhang G."/>
            <person name="Ye C."/>
            <person name="Mutti N.S."/>
            <person name="Fang X."/>
            <person name="Qin N."/>
            <person name="Donahue G."/>
            <person name="Yang P."/>
            <person name="Li Q."/>
            <person name="Li C."/>
            <person name="Zhang P."/>
            <person name="Huang Z."/>
            <person name="Berger S.L."/>
            <person name="Reinberg D."/>
            <person name="Wang J."/>
            <person name="Liebig J."/>
        </authorList>
    </citation>
    <scope>NUCLEOTIDE SEQUENCE [LARGE SCALE GENOMIC DNA]</scope>
    <source>
        <strain evidence="11 12">R22 G/1</strain>
    </source>
</reference>
<keyword evidence="7 10" id="KW-0443">Lipid metabolism</keyword>
<protein>
    <recommendedName>
        <fullName evidence="10">Elongation of very long chain fatty acids protein</fullName>
        <ecNumber evidence="10">2.3.1.199</ecNumber>
    </recommendedName>
    <alternativeName>
        <fullName evidence="10">Very-long-chain 3-oxoacyl-CoA synthase</fullName>
    </alternativeName>
</protein>
<dbReference type="Proteomes" id="UP000008237">
    <property type="component" value="Unassembled WGS sequence"/>
</dbReference>
<keyword evidence="12" id="KW-1185">Reference proteome</keyword>
<feature type="transmembrane region" description="Helical" evidence="10">
    <location>
        <begin position="189"/>
        <end position="206"/>
    </location>
</feature>
<feature type="transmembrane region" description="Helical" evidence="10">
    <location>
        <begin position="59"/>
        <end position="78"/>
    </location>
</feature>
<evidence type="ECO:0000256" key="9">
    <source>
        <dbReference type="ARBA" id="ARBA00023160"/>
    </source>
</evidence>
<evidence type="ECO:0000256" key="3">
    <source>
        <dbReference type="ARBA" id="ARBA00022679"/>
    </source>
</evidence>
<evidence type="ECO:0000256" key="1">
    <source>
        <dbReference type="ARBA" id="ARBA00004141"/>
    </source>
</evidence>
<dbReference type="OrthoDB" id="434092at2759"/>
<dbReference type="PROSITE" id="PS01188">
    <property type="entry name" value="ELO"/>
    <property type="match status" value="1"/>
</dbReference>
<dbReference type="InterPro" id="IPR002076">
    <property type="entry name" value="ELO_fam"/>
</dbReference>
<comment type="catalytic activity">
    <reaction evidence="10">
        <text>a very-long-chain acyl-CoA + malonyl-CoA + H(+) = a very-long-chain 3-oxoacyl-CoA + CO2 + CoA</text>
        <dbReference type="Rhea" id="RHEA:32727"/>
        <dbReference type="ChEBI" id="CHEBI:15378"/>
        <dbReference type="ChEBI" id="CHEBI:16526"/>
        <dbReference type="ChEBI" id="CHEBI:57287"/>
        <dbReference type="ChEBI" id="CHEBI:57384"/>
        <dbReference type="ChEBI" id="CHEBI:90725"/>
        <dbReference type="ChEBI" id="CHEBI:90736"/>
        <dbReference type="EC" id="2.3.1.199"/>
    </reaction>
</comment>
<feature type="transmembrane region" description="Helical" evidence="10">
    <location>
        <begin position="103"/>
        <end position="122"/>
    </location>
</feature>
<keyword evidence="6 10" id="KW-1133">Transmembrane helix</keyword>
<evidence type="ECO:0000256" key="10">
    <source>
        <dbReference type="RuleBase" id="RU361115"/>
    </source>
</evidence>
<keyword evidence="4 10" id="KW-0812">Transmembrane</keyword>
<evidence type="ECO:0000256" key="5">
    <source>
        <dbReference type="ARBA" id="ARBA00022832"/>
    </source>
</evidence>
<evidence type="ECO:0000256" key="4">
    <source>
        <dbReference type="ARBA" id="ARBA00022692"/>
    </source>
</evidence>
<sequence>SYLFLFQDPRTKDFFLIDTLWRVPLLIIFYMYSIYVLLPKFMKKREPYKLNRILQIYNVLQIIFNMYLFYMTLNLVWLKEYSLNCEPVDYSYKPKAIAISRVVWYYFMLKVTDLLETFFFVLRKKLSQVNFLHVYHHCGMVILAWVGTKYYPGGHCTFIGVINTLVHSTMYTHYLLSTMKIDTKSWKKHITQLQILQFVIIAYHTSQLLWTDCGYPRWIALVLLPQQVFLIVLFAEFYYNAYSKKKPASAAATMKMKTDGIPTYISNGKLKEQ</sequence>
<comment type="subcellular location">
    <subcellularLocation>
        <location evidence="1">Membrane</location>
        <topology evidence="1">Multi-pass membrane protein</topology>
    </subcellularLocation>
</comment>
<feature type="transmembrane region" description="Helical" evidence="10">
    <location>
        <begin position="218"/>
        <end position="239"/>
    </location>
</feature>
<dbReference type="GO" id="GO:0034626">
    <property type="term" value="P:fatty acid elongation, polyunsaturated fatty acid"/>
    <property type="evidence" value="ECO:0007669"/>
    <property type="project" value="TreeGrafter"/>
</dbReference>
<organism evidence="12">
    <name type="scientific">Harpegnathos saltator</name>
    <name type="common">Jerdon's jumping ant</name>
    <dbReference type="NCBI Taxonomy" id="610380"/>
    <lineage>
        <taxon>Eukaryota</taxon>
        <taxon>Metazoa</taxon>
        <taxon>Ecdysozoa</taxon>
        <taxon>Arthropoda</taxon>
        <taxon>Hexapoda</taxon>
        <taxon>Insecta</taxon>
        <taxon>Pterygota</taxon>
        <taxon>Neoptera</taxon>
        <taxon>Endopterygota</taxon>
        <taxon>Hymenoptera</taxon>
        <taxon>Apocrita</taxon>
        <taxon>Aculeata</taxon>
        <taxon>Formicoidea</taxon>
        <taxon>Formicidae</taxon>
        <taxon>Ponerinae</taxon>
        <taxon>Ponerini</taxon>
        <taxon>Harpegnathos</taxon>
    </lineage>
</organism>
<name>E2C5R0_HARSA</name>
<dbReference type="GO" id="GO:0005789">
    <property type="term" value="C:endoplasmic reticulum membrane"/>
    <property type="evidence" value="ECO:0007669"/>
    <property type="project" value="TreeGrafter"/>
</dbReference>
<dbReference type="EC" id="2.3.1.199" evidence="10"/>
<dbReference type="OMA" id="SCGYPKW"/>
<evidence type="ECO:0000313" key="12">
    <source>
        <dbReference type="Proteomes" id="UP000008237"/>
    </source>
</evidence>
<feature type="non-terminal residue" evidence="11">
    <location>
        <position position="1"/>
    </location>
</feature>
<evidence type="ECO:0000256" key="8">
    <source>
        <dbReference type="ARBA" id="ARBA00023136"/>
    </source>
</evidence>
<keyword evidence="2 10" id="KW-0444">Lipid biosynthesis</keyword>
<keyword evidence="9 10" id="KW-0275">Fatty acid biosynthesis</keyword>